<proteinExistence type="predicted"/>
<accession>A0AAV7MAR4</accession>
<keyword evidence="2" id="KW-1185">Reference proteome</keyword>
<name>A0AAV7MAR4_PLEWA</name>
<protein>
    <submittedName>
        <fullName evidence="1">Uncharacterized protein</fullName>
    </submittedName>
</protein>
<reference evidence="1" key="1">
    <citation type="journal article" date="2022" name="bioRxiv">
        <title>Sequencing and chromosome-scale assembly of the giantPleurodeles waltlgenome.</title>
        <authorList>
            <person name="Brown T."/>
            <person name="Elewa A."/>
            <person name="Iarovenko S."/>
            <person name="Subramanian E."/>
            <person name="Araus A.J."/>
            <person name="Petzold A."/>
            <person name="Susuki M."/>
            <person name="Suzuki K.-i.T."/>
            <person name="Hayashi T."/>
            <person name="Toyoda A."/>
            <person name="Oliveira C."/>
            <person name="Osipova E."/>
            <person name="Leigh N.D."/>
            <person name="Simon A."/>
            <person name="Yun M.H."/>
        </authorList>
    </citation>
    <scope>NUCLEOTIDE SEQUENCE</scope>
    <source>
        <strain evidence="1">20211129_DDA</strain>
        <tissue evidence="1">Liver</tissue>
    </source>
</reference>
<organism evidence="1 2">
    <name type="scientific">Pleurodeles waltl</name>
    <name type="common">Iberian ribbed newt</name>
    <dbReference type="NCBI Taxonomy" id="8319"/>
    <lineage>
        <taxon>Eukaryota</taxon>
        <taxon>Metazoa</taxon>
        <taxon>Chordata</taxon>
        <taxon>Craniata</taxon>
        <taxon>Vertebrata</taxon>
        <taxon>Euteleostomi</taxon>
        <taxon>Amphibia</taxon>
        <taxon>Batrachia</taxon>
        <taxon>Caudata</taxon>
        <taxon>Salamandroidea</taxon>
        <taxon>Salamandridae</taxon>
        <taxon>Pleurodelinae</taxon>
        <taxon>Pleurodeles</taxon>
    </lineage>
</organism>
<evidence type="ECO:0000313" key="2">
    <source>
        <dbReference type="Proteomes" id="UP001066276"/>
    </source>
</evidence>
<evidence type="ECO:0000313" key="1">
    <source>
        <dbReference type="EMBL" id="KAJ1099587.1"/>
    </source>
</evidence>
<gene>
    <name evidence="1" type="ORF">NDU88_004686</name>
</gene>
<comment type="caution">
    <text evidence="1">The sequence shown here is derived from an EMBL/GenBank/DDBJ whole genome shotgun (WGS) entry which is preliminary data.</text>
</comment>
<dbReference type="EMBL" id="JANPWB010000014">
    <property type="protein sequence ID" value="KAJ1099587.1"/>
    <property type="molecule type" value="Genomic_DNA"/>
</dbReference>
<sequence length="102" mass="11029">MPGRLWHGQSKTEYTVTTAGMQGTPQEQASAPSPAPDLEQIIAEGRQALKKAAALMAMPRCSSPELEKIQLADEESSVAMWPSGNDLLYPLHITPQTAEIII</sequence>
<dbReference type="AlphaFoldDB" id="A0AAV7MAR4"/>
<dbReference type="Proteomes" id="UP001066276">
    <property type="component" value="Chromosome 10"/>
</dbReference>